<dbReference type="CDD" id="cd01288">
    <property type="entry name" value="FabZ"/>
    <property type="match status" value="1"/>
</dbReference>
<keyword evidence="3 8" id="KW-0444">Lipid biosynthesis</keyword>
<comment type="catalytic activity">
    <reaction evidence="8">
        <text>a (3R)-hydroxyacyl-[ACP] = a (2E)-enoyl-[ACP] + H2O</text>
        <dbReference type="Rhea" id="RHEA:13097"/>
        <dbReference type="Rhea" id="RHEA-COMP:9925"/>
        <dbReference type="Rhea" id="RHEA-COMP:9945"/>
        <dbReference type="ChEBI" id="CHEBI:15377"/>
        <dbReference type="ChEBI" id="CHEBI:78784"/>
        <dbReference type="ChEBI" id="CHEBI:78827"/>
        <dbReference type="EC" id="4.2.1.59"/>
    </reaction>
</comment>
<evidence type="ECO:0000256" key="4">
    <source>
        <dbReference type="ARBA" id="ARBA00022556"/>
    </source>
</evidence>
<evidence type="ECO:0000256" key="3">
    <source>
        <dbReference type="ARBA" id="ARBA00022516"/>
    </source>
</evidence>
<dbReference type="InterPro" id="IPR029069">
    <property type="entry name" value="HotDog_dom_sf"/>
</dbReference>
<gene>
    <name evidence="8" type="primary">fabZ</name>
    <name evidence="9" type="ORF">TDIS_1593</name>
</gene>
<evidence type="ECO:0000313" key="10">
    <source>
        <dbReference type="Proteomes" id="UP000078390"/>
    </source>
</evidence>
<dbReference type="NCBIfam" id="NF000582">
    <property type="entry name" value="PRK00006.1"/>
    <property type="match status" value="1"/>
</dbReference>
<dbReference type="AlphaFoldDB" id="A0A179D3N1"/>
<comment type="function">
    <text evidence="7 8">Involved in unsaturated fatty acids biosynthesis. Catalyzes the dehydration of short chain beta-hydroxyacyl-ACPs and long chain saturated and unsaturated beta-hydroxyacyl-ACPs.</text>
</comment>
<comment type="caution">
    <text evidence="9">The sequence shown here is derived from an EMBL/GenBank/DDBJ whole genome shotgun (WGS) entry which is preliminary data.</text>
</comment>
<dbReference type="HAMAP" id="MF_00406">
    <property type="entry name" value="FabZ"/>
    <property type="match status" value="1"/>
</dbReference>
<reference evidence="9 10" key="1">
    <citation type="submission" date="2016-04" db="EMBL/GenBank/DDBJ databases">
        <title>Genome analysis of Thermosulfurimonas dismutans, the first thermophilic sulfur-disproportionating bacterium of the phylum Thermodesulfobacteria.</title>
        <authorList>
            <person name="Mardanov A.V."/>
            <person name="Beletsky A.V."/>
            <person name="Kadnikov V.V."/>
            <person name="Slobodkin A.I."/>
            <person name="Ravin N.V."/>
        </authorList>
    </citation>
    <scope>NUCLEOTIDE SEQUENCE [LARGE SCALE GENOMIC DNA]</scope>
    <source>
        <strain evidence="9 10">S95</strain>
    </source>
</reference>
<evidence type="ECO:0000256" key="5">
    <source>
        <dbReference type="ARBA" id="ARBA00023098"/>
    </source>
</evidence>
<dbReference type="NCBIfam" id="TIGR01750">
    <property type="entry name" value="fabZ"/>
    <property type="match status" value="1"/>
</dbReference>
<keyword evidence="6 8" id="KW-0456">Lyase</keyword>
<protein>
    <recommendedName>
        <fullName evidence="8">3-hydroxyacyl-[acyl-carrier-protein] dehydratase FabZ</fullName>
        <ecNumber evidence="8">4.2.1.59</ecNumber>
    </recommendedName>
    <alternativeName>
        <fullName evidence="8">(3R)-hydroxymyristoyl-[acyl-carrier-protein] dehydratase</fullName>
        <shortName evidence="8">(3R)-hydroxymyristoyl-ACP dehydrase</shortName>
    </alternativeName>
    <alternativeName>
        <fullName evidence="8">Beta-hydroxyacyl-ACP dehydratase</fullName>
    </alternativeName>
</protein>
<evidence type="ECO:0000256" key="6">
    <source>
        <dbReference type="ARBA" id="ARBA00023239"/>
    </source>
</evidence>
<evidence type="ECO:0000313" key="9">
    <source>
        <dbReference type="EMBL" id="OAQ20238.1"/>
    </source>
</evidence>
<dbReference type="PATRIC" id="fig|999894.6.peg.1591"/>
<dbReference type="GO" id="GO:0005737">
    <property type="term" value="C:cytoplasm"/>
    <property type="evidence" value="ECO:0007669"/>
    <property type="project" value="UniProtKB-SubCell"/>
</dbReference>
<feature type="active site" evidence="8">
    <location>
        <position position="53"/>
    </location>
</feature>
<dbReference type="Gene3D" id="3.10.129.10">
    <property type="entry name" value="Hotdog Thioesterase"/>
    <property type="match status" value="1"/>
</dbReference>
<dbReference type="Pfam" id="PF07977">
    <property type="entry name" value="FabA"/>
    <property type="match status" value="1"/>
</dbReference>
<dbReference type="FunFam" id="3.10.129.10:FF:000001">
    <property type="entry name" value="3-hydroxyacyl-[acyl-carrier-protein] dehydratase FabZ"/>
    <property type="match status" value="1"/>
</dbReference>
<dbReference type="GO" id="GO:0019171">
    <property type="term" value="F:(3R)-hydroxyacyl-[acyl-carrier-protein] dehydratase activity"/>
    <property type="evidence" value="ECO:0007669"/>
    <property type="project" value="UniProtKB-EC"/>
</dbReference>
<evidence type="ECO:0000256" key="1">
    <source>
        <dbReference type="ARBA" id="ARBA00004496"/>
    </source>
</evidence>
<organism evidence="9 10">
    <name type="scientific">Thermosulfurimonas dismutans</name>
    <dbReference type="NCBI Taxonomy" id="999894"/>
    <lineage>
        <taxon>Bacteria</taxon>
        <taxon>Pseudomonadati</taxon>
        <taxon>Thermodesulfobacteriota</taxon>
        <taxon>Thermodesulfobacteria</taxon>
        <taxon>Thermodesulfobacteriales</taxon>
        <taxon>Thermodesulfobacteriaceae</taxon>
        <taxon>Thermosulfurimonas</taxon>
    </lineage>
</organism>
<dbReference type="STRING" id="999894.TDIS_1593"/>
<dbReference type="PANTHER" id="PTHR30272:SF1">
    <property type="entry name" value="3-HYDROXYACYL-[ACYL-CARRIER-PROTEIN] DEHYDRATASE"/>
    <property type="match status" value="1"/>
</dbReference>
<dbReference type="SUPFAM" id="SSF54637">
    <property type="entry name" value="Thioesterase/thiol ester dehydrase-isomerase"/>
    <property type="match status" value="1"/>
</dbReference>
<evidence type="ECO:0000256" key="7">
    <source>
        <dbReference type="ARBA" id="ARBA00025049"/>
    </source>
</evidence>
<dbReference type="GO" id="GO:0016020">
    <property type="term" value="C:membrane"/>
    <property type="evidence" value="ECO:0007669"/>
    <property type="project" value="GOC"/>
</dbReference>
<sequence>MSTKSLGPKEIMELLPHRYPFLMVDKVLEVDCEKQYIKALKNVTHNEPFFQGHFPEDPLMPGVMMVEAMAQVGGLFVKVCFPEAREKPFVLAGLDKVRFRRPVLPGDTIIFEAQGFKCKGPVVKTLVRATVDGKVVAEAEIMAAVR</sequence>
<comment type="similarity">
    <text evidence="8">Belongs to the thioester dehydratase family. FabZ subfamily.</text>
</comment>
<keyword evidence="10" id="KW-1185">Reference proteome</keyword>
<evidence type="ECO:0000256" key="2">
    <source>
        <dbReference type="ARBA" id="ARBA00022490"/>
    </source>
</evidence>
<keyword evidence="2 8" id="KW-0963">Cytoplasm</keyword>
<keyword evidence="5 8" id="KW-0443">Lipid metabolism</keyword>
<accession>A0A179D3N1</accession>
<dbReference type="InterPro" id="IPR010084">
    <property type="entry name" value="FabZ"/>
</dbReference>
<dbReference type="Proteomes" id="UP000078390">
    <property type="component" value="Unassembled WGS sequence"/>
</dbReference>
<dbReference type="InterPro" id="IPR013114">
    <property type="entry name" value="FabA_FabZ"/>
</dbReference>
<dbReference type="EC" id="4.2.1.59" evidence="8"/>
<evidence type="ECO:0000256" key="8">
    <source>
        <dbReference type="HAMAP-Rule" id="MF_00406"/>
    </source>
</evidence>
<comment type="subcellular location">
    <subcellularLocation>
        <location evidence="1 8">Cytoplasm</location>
    </subcellularLocation>
</comment>
<dbReference type="GO" id="GO:0006633">
    <property type="term" value="P:fatty acid biosynthetic process"/>
    <property type="evidence" value="ECO:0007669"/>
    <property type="project" value="UniProtKB-UniRule"/>
</dbReference>
<dbReference type="PANTHER" id="PTHR30272">
    <property type="entry name" value="3-HYDROXYACYL-[ACYL-CARRIER-PROTEIN] DEHYDRATASE"/>
    <property type="match status" value="1"/>
</dbReference>
<dbReference type="GO" id="GO:0009245">
    <property type="term" value="P:lipid A biosynthetic process"/>
    <property type="evidence" value="ECO:0007669"/>
    <property type="project" value="UniProtKB-UniRule"/>
</dbReference>
<keyword evidence="4 8" id="KW-0441">Lipid A biosynthesis</keyword>
<dbReference type="EMBL" id="LWLG01000013">
    <property type="protein sequence ID" value="OAQ20238.1"/>
    <property type="molecule type" value="Genomic_DNA"/>
</dbReference>
<name>A0A179D3N1_9BACT</name>
<proteinExistence type="inferred from homology"/>